<evidence type="ECO:0000313" key="1">
    <source>
        <dbReference type="EMBL" id="KAK8148470.1"/>
    </source>
</evidence>
<sequence length="221" mass="25478">MPMQFDQLAIEWCLDHPEAETGYAQCISKVVCQPSIRASETQAGSAACVSYGECDCSKIEDKNCHEKIQVLPVYLEPQLRCLHFARHHDDASVDFSLRARNTGSRHLHAYNEWNYQDCRCAPGNFYNHRLHHDSHGDINLDNDCHKGYDGYNDVCGDPFIQDHSLNYYSLCYKDHHSHSDVNVNNDCHSNKQKYDWEYIPNTDSSSNVPVVLRLRAEIRRS</sequence>
<gene>
    <name evidence="1" type="ORF">G3M48_010005</name>
</gene>
<dbReference type="EMBL" id="JAAHCF010000087">
    <property type="protein sequence ID" value="KAK8148470.1"/>
    <property type="molecule type" value="Genomic_DNA"/>
</dbReference>
<dbReference type="AlphaFoldDB" id="A0AAW0S2M0"/>
<organism evidence="1 2">
    <name type="scientific">Beauveria asiatica</name>
    <dbReference type="NCBI Taxonomy" id="1069075"/>
    <lineage>
        <taxon>Eukaryota</taxon>
        <taxon>Fungi</taxon>
        <taxon>Dikarya</taxon>
        <taxon>Ascomycota</taxon>
        <taxon>Pezizomycotina</taxon>
        <taxon>Sordariomycetes</taxon>
        <taxon>Hypocreomycetidae</taxon>
        <taxon>Hypocreales</taxon>
        <taxon>Cordycipitaceae</taxon>
        <taxon>Beauveria</taxon>
    </lineage>
</organism>
<dbReference type="Proteomes" id="UP001397290">
    <property type="component" value="Unassembled WGS sequence"/>
</dbReference>
<reference evidence="1 2" key="1">
    <citation type="submission" date="2020-02" db="EMBL/GenBank/DDBJ databases">
        <title>Comparative genomics of the hypocrealean fungal genus Beauvera.</title>
        <authorList>
            <person name="Showalter D.N."/>
            <person name="Bushley K.E."/>
            <person name="Rehner S.A."/>
        </authorList>
    </citation>
    <scope>NUCLEOTIDE SEQUENCE [LARGE SCALE GENOMIC DNA]</scope>
    <source>
        <strain evidence="1 2">ARSEF4384</strain>
    </source>
</reference>
<protein>
    <submittedName>
        <fullName evidence="1">Uncharacterized protein</fullName>
    </submittedName>
</protein>
<keyword evidence="2" id="KW-1185">Reference proteome</keyword>
<evidence type="ECO:0000313" key="2">
    <source>
        <dbReference type="Proteomes" id="UP001397290"/>
    </source>
</evidence>
<accession>A0AAW0S2M0</accession>
<comment type="caution">
    <text evidence="1">The sequence shown here is derived from an EMBL/GenBank/DDBJ whole genome shotgun (WGS) entry which is preliminary data.</text>
</comment>
<proteinExistence type="predicted"/>
<name>A0AAW0S2M0_9HYPO</name>